<dbReference type="RefSeq" id="WP_262395341.1">
    <property type="nucleotide sequence ID" value="NZ_JACRTD010000005.1"/>
</dbReference>
<gene>
    <name evidence="3" type="ORF">H8705_08160</name>
</gene>
<organism evidence="3 4">
    <name type="scientific">Youxingia wuxianensis</name>
    <dbReference type="NCBI Taxonomy" id="2763678"/>
    <lineage>
        <taxon>Bacteria</taxon>
        <taxon>Bacillati</taxon>
        <taxon>Bacillota</taxon>
        <taxon>Clostridia</taxon>
        <taxon>Eubacteriales</taxon>
        <taxon>Oscillospiraceae</taxon>
        <taxon>Youxingia</taxon>
    </lineage>
</organism>
<dbReference type="PANTHER" id="PTHR46558:SF11">
    <property type="entry name" value="HTH-TYPE TRANSCRIPTIONAL REGULATOR XRE"/>
    <property type="match status" value="1"/>
</dbReference>
<accession>A0A926IHW6</accession>
<dbReference type="Proteomes" id="UP000623678">
    <property type="component" value="Unassembled WGS sequence"/>
</dbReference>
<dbReference type="EMBL" id="JACRTD010000005">
    <property type="protein sequence ID" value="MBC8585555.1"/>
    <property type="molecule type" value="Genomic_DNA"/>
</dbReference>
<reference evidence="3" key="1">
    <citation type="submission" date="2020-08" db="EMBL/GenBank/DDBJ databases">
        <title>Genome public.</title>
        <authorList>
            <person name="Liu C."/>
            <person name="Sun Q."/>
        </authorList>
    </citation>
    <scope>NUCLEOTIDE SEQUENCE</scope>
    <source>
        <strain evidence="3">NSJ-64</strain>
    </source>
</reference>
<feature type="domain" description="HTH cro/C1-type" evidence="2">
    <location>
        <begin position="6"/>
        <end position="60"/>
    </location>
</feature>
<dbReference type="PANTHER" id="PTHR46558">
    <property type="entry name" value="TRACRIPTIONAL REGULATORY PROTEIN-RELATED-RELATED"/>
    <property type="match status" value="1"/>
</dbReference>
<proteinExistence type="predicted"/>
<dbReference type="CDD" id="cd00093">
    <property type="entry name" value="HTH_XRE"/>
    <property type="match status" value="1"/>
</dbReference>
<dbReference type="GO" id="GO:0003677">
    <property type="term" value="F:DNA binding"/>
    <property type="evidence" value="ECO:0007669"/>
    <property type="project" value="UniProtKB-KW"/>
</dbReference>
<keyword evidence="4" id="KW-1185">Reference proteome</keyword>
<sequence>MISERLRALRREKGKSQAQVAQELGLGYKRYNHYETGRREPDPELLKKMANYFEVSTDYLLGNEAVLAFAKADLKDLLSVEGLLFDGVPMTPQERKSVLDAVETGLSLARRKGS</sequence>
<dbReference type="Pfam" id="PF01381">
    <property type="entry name" value="HTH_3"/>
    <property type="match status" value="1"/>
</dbReference>
<dbReference type="InterPro" id="IPR001387">
    <property type="entry name" value="Cro/C1-type_HTH"/>
</dbReference>
<dbReference type="InterPro" id="IPR010982">
    <property type="entry name" value="Lambda_DNA-bd_dom_sf"/>
</dbReference>
<evidence type="ECO:0000313" key="4">
    <source>
        <dbReference type="Proteomes" id="UP000623678"/>
    </source>
</evidence>
<dbReference type="SMART" id="SM00530">
    <property type="entry name" value="HTH_XRE"/>
    <property type="match status" value="1"/>
</dbReference>
<dbReference type="PROSITE" id="PS50943">
    <property type="entry name" value="HTH_CROC1"/>
    <property type="match status" value="1"/>
</dbReference>
<dbReference type="Gene3D" id="1.10.260.40">
    <property type="entry name" value="lambda repressor-like DNA-binding domains"/>
    <property type="match status" value="1"/>
</dbReference>
<name>A0A926IHW6_9FIRM</name>
<evidence type="ECO:0000313" key="3">
    <source>
        <dbReference type="EMBL" id="MBC8585555.1"/>
    </source>
</evidence>
<protein>
    <submittedName>
        <fullName evidence="3">Helix-turn-helix transcriptional regulator</fullName>
    </submittedName>
</protein>
<keyword evidence="1" id="KW-0238">DNA-binding</keyword>
<comment type="caution">
    <text evidence="3">The sequence shown here is derived from an EMBL/GenBank/DDBJ whole genome shotgun (WGS) entry which is preliminary data.</text>
</comment>
<evidence type="ECO:0000259" key="2">
    <source>
        <dbReference type="PROSITE" id="PS50943"/>
    </source>
</evidence>
<evidence type="ECO:0000256" key="1">
    <source>
        <dbReference type="ARBA" id="ARBA00023125"/>
    </source>
</evidence>
<dbReference type="AlphaFoldDB" id="A0A926IHW6"/>
<dbReference type="SUPFAM" id="SSF47413">
    <property type="entry name" value="lambda repressor-like DNA-binding domains"/>
    <property type="match status" value="1"/>
</dbReference>